<evidence type="ECO:0000313" key="2">
    <source>
        <dbReference type="Proteomes" id="UP000070533"/>
    </source>
</evidence>
<dbReference type="STRING" id="28128.HMPREF3226_02322"/>
<dbReference type="Proteomes" id="UP000070533">
    <property type="component" value="Unassembled WGS sequence"/>
</dbReference>
<dbReference type="PATRIC" id="fig|28128.5.peg.2396"/>
<dbReference type="SUPFAM" id="SSF53756">
    <property type="entry name" value="UDP-Glycosyltransferase/glycogen phosphorylase"/>
    <property type="match status" value="1"/>
</dbReference>
<keyword evidence="2" id="KW-1185">Reference proteome</keyword>
<dbReference type="eggNOG" id="COG0438">
    <property type="taxonomic scope" value="Bacteria"/>
</dbReference>
<proteinExistence type="predicted"/>
<dbReference type="EMBL" id="LRQG01000216">
    <property type="protein sequence ID" value="KXA33745.1"/>
    <property type="molecule type" value="Genomic_DNA"/>
</dbReference>
<organism evidence="1 2">
    <name type="scientific">Prevotella corporis</name>
    <dbReference type="NCBI Taxonomy" id="28128"/>
    <lineage>
        <taxon>Bacteria</taxon>
        <taxon>Pseudomonadati</taxon>
        <taxon>Bacteroidota</taxon>
        <taxon>Bacteroidia</taxon>
        <taxon>Bacteroidales</taxon>
        <taxon>Prevotellaceae</taxon>
        <taxon>Prevotella</taxon>
    </lineage>
</organism>
<reference evidence="2" key="1">
    <citation type="submission" date="2016-01" db="EMBL/GenBank/DDBJ databases">
        <authorList>
            <person name="Mitreva M."/>
            <person name="Pepin K.H."/>
            <person name="Mihindukulasuriya K.A."/>
            <person name="Fulton R."/>
            <person name="Fronick C."/>
            <person name="O'Laughlin M."/>
            <person name="Miner T."/>
            <person name="Herter B."/>
            <person name="Rosa B.A."/>
            <person name="Cordes M."/>
            <person name="Tomlinson C."/>
            <person name="Wollam A."/>
            <person name="Palsikar V.B."/>
            <person name="Mardis E.R."/>
            <person name="Wilson R.K."/>
        </authorList>
    </citation>
    <scope>NUCLEOTIDE SEQUENCE [LARGE SCALE GENOMIC DNA]</scope>
    <source>
        <strain evidence="2">MJR7716</strain>
    </source>
</reference>
<dbReference type="RefSeq" id="WP_060941190.1">
    <property type="nucleotide sequence ID" value="NZ_KQ957316.1"/>
</dbReference>
<accession>A0A133PWD3</accession>
<gene>
    <name evidence="1" type="ORF">HMPREF3226_02322</name>
</gene>
<dbReference type="CDD" id="cd03801">
    <property type="entry name" value="GT4_PimA-like"/>
    <property type="match status" value="1"/>
</dbReference>
<evidence type="ECO:0008006" key="3">
    <source>
        <dbReference type="Google" id="ProtNLM"/>
    </source>
</evidence>
<sequence>MKILLLGEYSNVHWTLAEGLRKLGHNVTVVSNGDFWKDYPRDIDISRKPGKIGGIKLYIKLLRMLPKLRGYDIVQLINPLFFELKAERLFFFYNYLRKHNRKIVLGAFGMDYYWVSTCCTTMPLRYSDFNIRKELRTNADALKERKDWLATTKEKLNKRIANDCDGIVTGLYEYWVSYQPIFNEKTVFIPFPVQTDNKRTAQHAEGSKVKLFIGISKNRSEYKGTDIMLKAAKDMQKEYADRIELKIADGVPFAQYVELMNGSDAILDQLYSYTPSMNPLEAMSRGIICIGGGEPENYEILNENTLRPILNVEPDYESCCCAIKQLVDHPEKISQLQQDSITYVKKHHDYLKVARAYEAFYDKLLTKKN</sequence>
<dbReference type="Gene3D" id="3.40.50.2000">
    <property type="entry name" value="Glycogen Phosphorylase B"/>
    <property type="match status" value="1"/>
</dbReference>
<comment type="caution">
    <text evidence="1">The sequence shown here is derived from an EMBL/GenBank/DDBJ whole genome shotgun (WGS) entry which is preliminary data.</text>
</comment>
<name>A0A133PWD3_9BACT</name>
<protein>
    <recommendedName>
        <fullName evidence="3">Glycosyltransferase, group 1 family protein</fullName>
    </recommendedName>
</protein>
<dbReference type="OrthoDB" id="6638088at2"/>
<evidence type="ECO:0000313" key="1">
    <source>
        <dbReference type="EMBL" id="KXA33745.1"/>
    </source>
</evidence>
<dbReference type="AlphaFoldDB" id="A0A133PWD3"/>